<feature type="coiled-coil region" evidence="5">
    <location>
        <begin position="236"/>
        <end position="318"/>
    </location>
</feature>
<dbReference type="SUPFAM" id="SSF117892">
    <property type="entry name" value="Band 7/SPFH domain"/>
    <property type="match status" value="1"/>
</dbReference>
<comment type="subcellular location">
    <subcellularLocation>
        <location evidence="1">Cell membrane</location>
    </subcellularLocation>
</comment>
<evidence type="ECO:0000259" key="7">
    <source>
        <dbReference type="Pfam" id="PF01145"/>
    </source>
</evidence>
<dbReference type="InterPro" id="IPR001107">
    <property type="entry name" value="Band_7"/>
</dbReference>
<protein>
    <recommendedName>
        <fullName evidence="7">Band 7 domain-containing protein</fullName>
    </recommendedName>
</protein>
<evidence type="ECO:0000313" key="8">
    <source>
        <dbReference type="EMBL" id="QHT25706.1"/>
    </source>
</evidence>
<dbReference type="AlphaFoldDB" id="A0A6C0E993"/>
<dbReference type="EMBL" id="MN739774">
    <property type="protein sequence ID" value="QHT25706.1"/>
    <property type="molecule type" value="Genomic_DNA"/>
</dbReference>
<evidence type="ECO:0000256" key="6">
    <source>
        <dbReference type="SAM" id="Phobius"/>
    </source>
</evidence>
<dbReference type="PANTHER" id="PTHR13806:SF31">
    <property type="entry name" value="FLOTILLIN-LIKE PROTEIN 1-RELATED"/>
    <property type="match status" value="1"/>
</dbReference>
<keyword evidence="6" id="KW-0812">Transmembrane</keyword>
<dbReference type="Pfam" id="PF01145">
    <property type="entry name" value="Band_7"/>
    <property type="match status" value="1"/>
</dbReference>
<feature type="domain" description="Band 7" evidence="7">
    <location>
        <begin position="51"/>
        <end position="226"/>
    </location>
</feature>
<keyword evidence="5" id="KW-0175">Coiled coil</keyword>
<dbReference type="CDD" id="cd03399">
    <property type="entry name" value="SPFH_flotillin"/>
    <property type="match status" value="1"/>
</dbReference>
<dbReference type="InterPro" id="IPR027705">
    <property type="entry name" value="Flotillin_fam"/>
</dbReference>
<proteinExistence type="inferred from homology"/>
<evidence type="ECO:0000256" key="2">
    <source>
        <dbReference type="ARBA" id="ARBA00007161"/>
    </source>
</evidence>
<dbReference type="Gene3D" id="3.30.479.30">
    <property type="entry name" value="Band 7 domain"/>
    <property type="match status" value="1"/>
</dbReference>
<organism evidence="8">
    <name type="scientific">viral metagenome</name>
    <dbReference type="NCBI Taxonomy" id="1070528"/>
    <lineage>
        <taxon>unclassified sequences</taxon>
        <taxon>metagenomes</taxon>
        <taxon>organismal metagenomes</taxon>
    </lineage>
</organism>
<keyword evidence="6" id="KW-1133">Transmembrane helix</keyword>
<accession>A0A6C0E993</accession>
<comment type="similarity">
    <text evidence="2">Belongs to the band 7/mec-2 family. Flotillin subfamily.</text>
</comment>
<dbReference type="InterPro" id="IPR036013">
    <property type="entry name" value="Band_7/SPFH_dom_sf"/>
</dbReference>
<name>A0A6C0E993_9ZZZZ</name>
<feature type="transmembrane region" description="Helical" evidence="6">
    <location>
        <begin position="20"/>
        <end position="42"/>
    </location>
</feature>
<dbReference type="GO" id="GO:0005886">
    <property type="term" value="C:plasma membrane"/>
    <property type="evidence" value="ECO:0007669"/>
    <property type="project" value="UniProtKB-SubCell"/>
</dbReference>
<evidence type="ECO:0000256" key="3">
    <source>
        <dbReference type="ARBA" id="ARBA00022475"/>
    </source>
</evidence>
<evidence type="ECO:0000256" key="4">
    <source>
        <dbReference type="ARBA" id="ARBA00023136"/>
    </source>
</evidence>
<dbReference type="PANTHER" id="PTHR13806">
    <property type="entry name" value="FLOTILLIN-RELATED"/>
    <property type="match status" value="1"/>
</dbReference>
<evidence type="ECO:0000256" key="5">
    <source>
        <dbReference type="SAM" id="Coils"/>
    </source>
</evidence>
<keyword evidence="3" id="KW-1003">Cell membrane</keyword>
<evidence type="ECO:0000256" key="1">
    <source>
        <dbReference type="ARBA" id="ARBA00004236"/>
    </source>
</evidence>
<reference evidence="8" key="1">
    <citation type="journal article" date="2020" name="Nature">
        <title>Giant virus diversity and host interactions through global metagenomics.</title>
        <authorList>
            <person name="Schulz F."/>
            <person name="Roux S."/>
            <person name="Paez-Espino D."/>
            <person name="Jungbluth S."/>
            <person name="Walsh D.A."/>
            <person name="Denef V.J."/>
            <person name="McMahon K.D."/>
            <person name="Konstantinidis K.T."/>
            <person name="Eloe-Fadrosh E.A."/>
            <person name="Kyrpides N.C."/>
            <person name="Woyke T."/>
        </authorList>
    </citation>
    <scope>NUCLEOTIDE SEQUENCE</scope>
    <source>
        <strain evidence="8">GVMAG-M-3300023179-27</strain>
    </source>
</reference>
<keyword evidence="4 6" id="KW-0472">Membrane</keyword>
<sequence length="488" mass="54430">MSYKENEKSLATLKNDISKLSPSTLIGLSTTATAIGIGTFVLTRFRSASANKILVRSGFLVPNGRQVGKQFVRWPFQYVDEIPLEPQTYKVALNAMSKEKMPFNFPGVFIIGVKNTDESIKSYAMRMHGQTTDNHSTIVHGIIDGETRSIAAGLEMEQIFEGRNAFKEAITQAIKDPLDKIGMEVVSANLQELTDTEGSNYFKELAKRIQAQAMNKAKVEVAEQDKEGRIGEKEREKETRTKVAELEADATLAENTRQEQILKSNAQLEKTRAEQKLIETEAKVKADADAQIIQAMKQKEVQEKLIETETEKERAQRLSKIRVDAETLVRKTEGEADALTKKAKAQADAIRLEADAELHRSKQRASGLYAELEAKALGELKSLEAKAEGQKKLLQAQAEGFEQLKKIMQSEESDNLLKYLMIEKGVFTDIAKAQAEAVKDMKPNVTVWTPTGDSATDTIKSFIPTLDTVIKQTNYKPPEWIMGLKKSD</sequence>